<dbReference type="InterPro" id="IPR051857">
    <property type="entry name" value="Asn_synthetase_domain"/>
</dbReference>
<evidence type="ECO:0000313" key="5">
    <source>
        <dbReference type="EMBL" id="JAT61957.1"/>
    </source>
</evidence>
<evidence type="ECO:0000256" key="1">
    <source>
        <dbReference type="ARBA" id="ARBA00022605"/>
    </source>
</evidence>
<feature type="non-terminal residue" evidence="5">
    <location>
        <position position="1"/>
    </location>
</feature>
<feature type="compositionally biased region" description="Basic and acidic residues" evidence="4">
    <location>
        <begin position="27"/>
        <end position="39"/>
    </location>
</feature>
<dbReference type="PANTHER" id="PTHR45937:SF1">
    <property type="entry name" value="ASPARAGINE SYNTHETASE DOMAIN-CONTAINING PROTEIN 1"/>
    <property type="match status" value="1"/>
</dbReference>
<dbReference type="Gene3D" id="3.40.50.620">
    <property type="entry name" value="HUPs"/>
    <property type="match status" value="1"/>
</dbReference>
<sequence>RGQPEGAWERARAKERPGPGVLSSPRRTGEGGDVRDRVDPVGGFRPRNPPRRRRLPCFGGGRGEIFGGIHVGKDKNDGETLLHALQRCAFCCSGYGNVCCVEGELHVPDILSSIKGPWALIYWQAKSRTIWFGRDAFGRRSLLVHWPTDSDPHFMLSSVSPPSSIREISAAASTNNGFKSDGEGVDMMGVSCHWDELACGIYSVCLEATKERPKGTLQSLISGVRKHEWTNPLLKELNKWDRRHVDPKHDKSCSHGPTIEKEDALHSHPEIAHFNSDEKDVLVINHIRLHTVTPNAGNIHPAHKVLMVLRESVMRRTTLNATSQIDLCQITKEKSVPVALLFSGGLDSMILAALLHECLNSKYSIDLLNVSFDGMLAPDRISARAGLKELQRVAPSRRWQLVEIDADLSNFASETKHVMSLINPAKTYM</sequence>
<reference evidence="5" key="1">
    <citation type="submission" date="2015-07" db="EMBL/GenBank/DDBJ databases">
        <title>Transcriptome Assembly of Anthurium amnicola.</title>
        <authorList>
            <person name="Suzuki J."/>
        </authorList>
    </citation>
    <scope>NUCLEOTIDE SEQUENCE</scope>
</reference>
<keyword evidence="1" id="KW-0028">Amino-acid biosynthesis</keyword>
<name>A0A1D1Z4W5_9ARAE</name>
<dbReference type="GO" id="GO:0004066">
    <property type="term" value="F:asparagine synthase (glutamine-hydrolyzing) activity"/>
    <property type="evidence" value="ECO:0007669"/>
    <property type="project" value="InterPro"/>
</dbReference>
<dbReference type="Gene3D" id="3.60.20.10">
    <property type="entry name" value="Glutamine Phosphoribosylpyrophosphate, subunit 1, domain 1"/>
    <property type="match status" value="1"/>
</dbReference>
<feature type="region of interest" description="Disordered" evidence="4">
    <location>
        <begin position="1"/>
        <end position="54"/>
    </location>
</feature>
<feature type="non-terminal residue" evidence="5">
    <location>
        <position position="429"/>
    </location>
</feature>
<keyword evidence="2" id="KW-0061">Asparagine biosynthesis</keyword>
<gene>
    <name evidence="5" type="primary">ASNSD1_0</name>
    <name evidence="5" type="ORF">g.79051</name>
</gene>
<dbReference type="SUPFAM" id="SSF52402">
    <property type="entry name" value="Adenine nucleotide alpha hydrolases-like"/>
    <property type="match status" value="1"/>
</dbReference>
<dbReference type="SUPFAM" id="SSF56235">
    <property type="entry name" value="N-terminal nucleophile aminohydrolases (Ntn hydrolases)"/>
    <property type="match status" value="1"/>
</dbReference>
<protein>
    <submittedName>
        <fullName evidence="5">Asparagine synthetase domain-containing protein 1</fullName>
    </submittedName>
</protein>
<evidence type="ECO:0000256" key="2">
    <source>
        <dbReference type="ARBA" id="ARBA00022888"/>
    </source>
</evidence>
<dbReference type="PANTHER" id="PTHR45937">
    <property type="entry name" value="ASPARAGINE SYNTHETASE DOMAIN-CONTAINING PROTEIN 1"/>
    <property type="match status" value="1"/>
</dbReference>
<keyword evidence="3" id="KW-0315">Glutamine amidotransferase</keyword>
<proteinExistence type="predicted"/>
<evidence type="ECO:0000256" key="4">
    <source>
        <dbReference type="SAM" id="MobiDB-lite"/>
    </source>
</evidence>
<evidence type="ECO:0000256" key="3">
    <source>
        <dbReference type="ARBA" id="ARBA00022962"/>
    </source>
</evidence>
<dbReference type="InterPro" id="IPR001962">
    <property type="entry name" value="Asn_synthase"/>
</dbReference>
<dbReference type="EMBL" id="GDJX01005979">
    <property type="protein sequence ID" value="JAT61957.1"/>
    <property type="molecule type" value="Transcribed_RNA"/>
</dbReference>
<organism evidence="5">
    <name type="scientific">Anthurium amnicola</name>
    <dbReference type="NCBI Taxonomy" id="1678845"/>
    <lineage>
        <taxon>Eukaryota</taxon>
        <taxon>Viridiplantae</taxon>
        <taxon>Streptophyta</taxon>
        <taxon>Embryophyta</taxon>
        <taxon>Tracheophyta</taxon>
        <taxon>Spermatophyta</taxon>
        <taxon>Magnoliopsida</taxon>
        <taxon>Liliopsida</taxon>
        <taxon>Araceae</taxon>
        <taxon>Pothoideae</taxon>
        <taxon>Potheae</taxon>
        <taxon>Anthurium</taxon>
    </lineage>
</organism>
<dbReference type="InterPro" id="IPR029055">
    <property type="entry name" value="Ntn_hydrolases_N"/>
</dbReference>
<dbReference type="GO" id="GO:0006529">
    <property type="term" value="P:asparagine biosynthetic process"/>
    <property type="evidence" value="ECO:0007669"/>
    <property type="project" value="UniProtKB-KW"/>
</dbReference>
<dbReference type="InterPro" id="IPR014729">
    <property type="entry name" value="Rossmann-like_a/b/a_fold"/>
</dbReference>
<accession>A0A1D1Z4W5</accession>
<dbReference type="CDD" id="cd01991">
    <property type="entry name" value="Asn_synthase_B_C"/>
    <property type="match status" value="1"/>
</dbReference>
<dbReference type="AlphaFoldDB" id="A0A1D1Z4W5"/>
<feature type="compositionally biased region" description="Basic and acidic residues" evidence="4">
    <location>
        <begin position="7"/>
        <end position="17"/>
    </location>
</feature>